<keyword evidence="1" id="KW-0812">Transmembrane</keyword>
<protein>
    <submittedName>
        <fullName evidence="2">Uncharacterized protein</fullName>
    </submittedName>
</protein>
<evidence type="ECO:0000313" key="2">
    <source>
        <dbReference type="EMBL" id="KKN03699.1"/>
    </source>
</evidence>
<feature type="transmembrane region" description="Helical" evidence="1">
    <location>
        <begin position="21"/>
        <end position="42"/>
    </location>
</feature>
<dbReference type="EMBL" id="LAZR01005006">
    <property type="protein sequence ID" value="KKN03699.1"/>
    <property type="molecule type" value="Genomic_DNA"/>
</dbReference>
<accession>A0A0F9MD30</accession>
<gene>
    <name evidence="2" type="ORF">LCGC14_1105090</name>
</gene>
<keyword evidence="1" id="KW-0472">Membrane</keyword>
<name>A0A0F9MD30_9ZZZZ</name>
<sequence length="50" mass="5736">MLKITQGNKKVVLSSQIRNSALIYGLLIPHPFLELIPPFTIIKKEVNYKK</sequence>
<organism evidence="2">
    <name type="scientific">marine sediment metagenome</name>
    <dbReference type="NCBI Taxonomy" id="412755"/>
    <lineage>
        <taxon>unclassified sequences</taxon>
        <taxon>metagenomes</taxon>
        <taxon>ecological metagenomes</taxon>
    </lineage>
</organism>
<reference evidence="2" key="1">
    <citation type="journal article" date="2015" name="Nature">
        <title>Complex archaea that bridge the gap between prokaryotes and eukaryotes.</title>
        <authorList>
            <person name="Spang A."/>
            <person name="Saw J.H."/>
            <person name="Jorgensen S.L."/>
            <person name="Zaremba-Niedzwiedzka K."/>
            <person name="Martijn J."/>
            <person name="Lind A.E."/>
            <person name="van Eijk R."/>
            <person name="Schleper C."/>
            <person name="Guy L."/>
            <person name="Ettema T.J."/>
        </authorList>
    </citation>
    <scope>NUCLEOTIDE SEQUENCE</scope>
</reference>
<evidence type="ECO:0000256" key="1">
    <source>
        <dbReference type="SAM" id="Phobius"/>
    </source>
</evidence>
<proteinExistence type="predicted"/>
<comment type="caution">
    <text evidence="2">The sequence shown here is derived from an EMBL/GenBank/DDBJ whole genome shotgun (WGS) entry which is preliminary data.</text>
</comment>
<dbReference type="AlphaFoldDB" id="A0A0F9MD30"/>
<keyword evidence="1" id="KW-1133">Transmembrane helix</keyword>